<sequence>MFEPADDAAYAYLLGWYLGDGCVSRTARSYQLVIVADLAYFWIIVDCCLAIRAAFPGRIPHVRPHPVHNCVRIENGWTRWPEVFPQHGPGRKHERPIVLEPWQELIVEAFPWRFLAGLLHSDGCRTVNRFKTKLPLGRVAEYEYPRWFFSNMSADIRALFCSTCEQLGLRWTQSNRRNISISHRDSVALLDEHVGRKT</sequence>
<comment type="caution">
    <text evidence="1">The sequence shown here is derived from an EMBL/GenBank/DDBJ whole genome shotgun (WGS) entry which is preliminary data.</text>
</comment>
<proteinExistence type="predicted"/>
<gene>
    <name evidence="1" type="ORF">OM076_15695</name>
</gene>
<accession>A0A9X3MUV7</accession>
<name>A0A9X3MUV7_9ACTN</name>
<dbReference type="RefSeq" id="WP_270040934.1">
    <property type="nucleotide sequence ID" value="NZ_JAPDOD010000014.1"/>
</dbReference>
<keyword evidence="2" id="KW-1185">Reference proteome</keyword>
<reference evidence="1" key="1">
    <citation type="submission" date="2022-10" db="EMBL/GenBank/DDBJ databases">
        <title>The WGS of Solirubrobacter ginsenosidimutans DSM 21036.</title>
        <authorList>
            <person name="Jiang Z."/>
        </authorList>
    </citation>
    <scope>NUCLEOTIDE SEQUENCE</scope>
    <source>
        <strain evidence="1">DSM 21036</strain>
    </source>
</reference>
<dbReference type="Gene3D" id="3.10.28.10">
    <property type="entry name" value="Homing endonucleases"/>
    <property type="match status" value="1"/>
</dbReference>
<protein>
    <recommendedName>
        <fullName evidence="3">DOD-type homing endonuclease domain-containing protein</fullName>
    </recommendedName>
</protein>
<organism evidence="1 2">
    <name type="scientific">Solirubrobacter ginsenosidimutans</name>
    <dbReference type="NCBI Taxonomy" id="490573"/>
    <lineage>
        <taxon>Bacteria</taxon>
        <taxon>Bacillati</taxon>
        <taxon>Actinomycetota</taxon>
        <taxon>Thermoleophilia</taxon>
        <taxon>Solirubrobacterales</taxon>
        <taxon>Solirubrobacteraceae</taxon>
        <taxon>Solirubrobacter</taxon>
    </lineage>
</organism>
<dbReference type="Proteomes" id="UP001149140">
    <property type="component" value="Unassembled WGS sequence"/>
</dbReference>
<evidence type="ECO:0000313" key="1">
    <source>
        <dbReference type="EMBL" id="MDA0161718.1"/>
    </source>
</evidence>
<dbReference type="InterPro" id="IPR027434">
    <property type="entry name" value="Homing_endonucl"/>
</dbReference>
<dbReference type="EMBL" id="JAPDOD010000014">
    <property type="protein sequence ID" value="MDA0161718.1"/>
    <property type="molecule type" value="Genomic_DNA"/>
</dbReference>
<evidence type="ECO:0008006" key="3">
    <source>
        <dbReference type="Google" id="ProtNLM"/>
    </source>
</evidence>
<dbReference type="AlphaFoldDB" id="A0A9X3MUV7"/>
<evidence type="ECO:0000313" key="2">
    <source>
        <dbReference type="Proteomes" id="UP001149140"/>
    </source>
</evidence>